<sequence>MFYFLPPKCQSIIENLSKLVKLTFKFNAKLTDKLYYFFCLNHHFMQLVNRYFS</sequence>
<accession>A0A133YAB5</accession>
<protein>
    <submittedName>
        <fullName evidence="1">Uncharacterized protein</fullName>
    </submittedName>
</protein>
<dbReference type="STRING" id="1497955.HMPREF1872_00961"/>
<proteinExistence type="predicted"/>
<evidence type="ECO:0000313" key="1">
    <source>
        <dbReference type="EMBL" id="KXB40151.1"/>
    </source>
</evidence>
<name>A0A133YAB5_9FIRM</name>
<dbReference type="AlphaFoldDB" id="A0A133YAB5"/>
<reference evidence="2" key="1">
    <citation type="submission" date="2016-01" db="EMBL/GenBank/DDBJ databases">
        <authorList>
            <person name="Mitreva M."/>
            <person name="Pepin K.H."/>
            <person name="Mihindukulasuriya K.A."/>
            <person name="Fulton R."/>
            <person name="Fronick C."/>
            <person name="O'Laughlin M."/>
            <person name="Miner T."/>
            <person name="Herter B."/>
            <person name="Rosa B.A."/>
            <person name="Cordes M."/>
            <person name="Tomlinson C."/>
            <person name="Wollam A."/>
            <person name="Palsikar V.B."/>
            <person name="Mardis E.R."/>
            <person name="Wilson R.K."/>
        </authorList>
    </citation>
    <scope>NUCLEOTIDE SEQUENCE [LARGE SCALE GENOMIC DNA]</scope>
    <source>
        <strain evidence="2">KA00274</strain>
    </source>
</reference>
<comment type="caution">
    <text evidence="1">The sequence shown here is derived from an EMBL/GenBank/DDBJ whole genome shotgun (WGS) entry which is preliminary data.</text>
</comment>
<dbReference type="Proteomes" id="UP000070080">
    <property type="component" value="Unassembled WGS sequence"/>
</dbReference>
<organism evidence="1 2">
    <name type="scientific">Amygdalobacter nucleatus</name>
    <dbReference type="NCBI Taxonomy" id="3029274"/>
    <lineage>
        <taxon>Bacteria</taxon>
        <taxon>Bacillati</taxon>
        <taxon>Bacillota</taxon>
        <taxon>Clostridia</taxon>
        <taxon>Eubacteriales</taxon>
        <taxon>Oscillospiraceae</taxon>
        <taxon>Amygdalobacter</taxon>
    </lineage>
</organism>
<evidence type="ECO:0000313" key="2">
    <source>
        <dbReference type="Proteomes" id="UP000070080"/>
    </source>
</evidence>
<dbReference type="EMBL" id="LSCV01000031">
    <property type="protein sequence ID" value="KXB40151.1"/>
    <property type="molecule type" value="Genomic_DNA"/>
</dbReference>
<gene>
    <name evidence="1" type="ORF">HMPREF1872_00961</name>
</gene>
<keyword evidence="2" id="KW-1185">Reference proteome</keyword>